<keyword evidence="1" id="KW-0472">Membrane</keyword>
<feature type="transmembrane region" description="Helical" evidence="1">
    <location>
        <begin position="97"/>
        <end position="119"/>
    </location>
</feature>
<dbReference type="OrthoDB" id="42924at2157"/>
<evidence type="ECO:0000313" key="4">
    <source>
        <dbReference type="Proteomes" id="UP000427373"/>
    </source>
</evidence>
<evidence type="ECO:0000313" key="2">
    <source>
        <dbReference type="EMBL" id="MBB5254321.1"/>
    </source>
</evidence>
<feature type="transmembrane region" description="Helical" evidence="1">
    <location>
        <begin position="55"/>
        <end position="76"/>
    </location>
</feature>
<organism evidence="3 4">
    <name type="scientific">Sulfurisphaera ohwakuensis</name>
    <dbReference type="NCBI Taxonomy" id="69656"/>
    <lineage>
        <taxon>Archaea</taxon>
        <taxon>Thermoproteota</taxon>
        <taxon>Thermoprotei</taxon>
        <taxon>Sulfolobales</taxon>
        <taxon>Sulfolobaceae</taxon>
        <taxon>Sulfurisphaera</taxon>
    </lineage>
</organism>
<name>A0A650CKC5_SULOH</name>
<evidence type="ECO:0000313" key="5">
    <source>
        <dbReference type="Proteomes" id="UP000582213"/>
    </source>
</evidence>
<dbReference type="EMBL" id="JACHFY010000013">
    <property type="protein sequence ID" value="MBB5254321.1"/>
    <property type="molecule type" value="Genomic_DNA"/>
</dbReference>
<evidence type="ECO:0000256" key="1">
    <source>
        <dbReference type="SAM" id="Phobius"/>
    </source>
</evidence>
<reference evidence="2 5" key="2">
    <citation type="submission" date="2020-08" db="EMBL/GenBank/DDBJ databases">
        <title>Genomic Encyclopedia of Type Strains, Phase IV (KMG-IV): sequencing the most valuable type-strain genomes for metagenomic binning, comparative biology and taxonomic classification.</title>
        <authorList>
            <person name="Goeker M."/>
        </authorList>
    </citation>
    <scope>NUCLEOTIDE SEQUENCE [LARGE SCALE GENOMIC DNA]</scope>
    <source>
        <strain evidence="2 5">DSM 12421</strain>
    </source>
</reference>
<feature type="transmembrane region" description="Helical" evidence="1">
    <location>
        <begin position="175"/>
        <end position="194"/>
    </location>
</feature>
<reference evidence="3 4" key="1">
    <citation type="submission" date="2019-10" db="EMBL/GenBank/DDBJ databases">
        <title>Genome Sequences from Six Type Strain Members of the Archaeal Family Sulfolobaceae: Acidianus ambivalens, Acidianus infernus, Metallosphaera prunae, Stygiolobus azoricus, Sulfolobus metallicus, and Sulfurisphaera ohwakuensis.</title>
        <authorList>
            <person name="Counts J.A."/>
            <person name="Kelly R.M."/>
        </authorList>
    </citation>
    <scope>NUCLEOTIDE SEQUENCE [LARGE SCALE GENOMIC DNA]</scope>
    <source>
        <strain evidence="3 4">TA-1</strain>
    </source>
</reference>
<accession>A0A650CKC5</accession>
<keyword evidence="4" id="KW-1185">Reference proteome</keyword>
<dbReference type="Proteomes" id="UP000427373">
    <property type="component" value="Chromosome"/>
</dbReference>
<dbReference type="GeneID" id="42802419"/>
<dbReference type="AlphaFoldDB" id="A0A650CKC5"/>
<evidence type="ECO:0008006" key="6">
    <source>
        <dbReference type="Google" id="ProtNLM"/>
    </source>
</evidence>
<dbReference type="Proteomes" id="UP000582213">
    <property type="component" value="Unassembled WGS sequence"/>
</dbReference>
<feature type="transmembrane region" description="Helical" evidence="1">
    <location>
        <begin position="237"/>
        <end position="262"/>
    </location>
</feature>
<dbReference type="KEGG" id="soh:D1869_14205"/>
<keyword evidence="1" id="KW-1133">Transmembrane helix</keyword>
<dbReference type="EMBL" id="CP045484">
    <property type="protein sequence ID" value="QGR18212.1"/>
    <property type="molecule type" value="Genomic_DNA"/>
</dbReference>
<protein>
    <recommendedName>
        <fullName evidence="6">ABC-2 type transport system permease protein</fullName>
    </recommendedName>
</protein>
<feature type="transmembrane region" description="Helical" evidence="1">
    <location>
        <begin position="139"/>
        <end position="163"/>
    </location>
</feature>
<sequence>MRLQIYLTKRLLTNPYLIGWGILFMIFWAIIGAFVESGAIPSNLPQEAYKFYTSGWYGVLVLLSFSAIGVGLTAFIRYHTGSIPYLLRYSRMKSADYISGITIASVITSLVYSLILLAIVDLLFSYHFGFQISPANIPLILLTSLLAGLFFLSFSLFVELLIVKYLGLNPATSQIVNFIPLILGYGFGFAALYSNLGNIVYASPFADIEYLLTEGYYGHHIYLNALVNATSVSSNGIFSVGIGFLALIAWIAILFAISLPLFNRIYYRSIYEEKIV</sequence>
<proteinExistence type="predicted"/>
<evidence type="ECO:0000313" key="3">
    <source>
        <dbReference type="EMBL" id="QGR18212.1"/>
    </source>
</evidence>
<feature type="transmembrane region" description="Helical" evidence="1">
    <location>
        <begin position="12"/>
        <end position="35"/>
    </location>
</feature>
<dbReference type="RefSeq" id="WP_156015700.1">
    <property type="nucleotide sequence ID" value="NZ_CP045484.1"/>
</dbReference>
<keyword evidence="1" id="KW-0812">Transmembrane</keyword>
<gene>
    <name evidence="3" type="ORF">D1869_14205</name>
    <name evidence="2" type="ORF">HNQ62_002095</name>
</gene>